<comment type="caution">
    <text evidence="7">The sequence shown here is derived from an EMBL/GenBank/DDBJ whole genome shotgun (WGS) entry which is preliminary data.</text>
</comment>
<name>A0A4Z0FY44_9ACTN</name>
<dbReference type="Gene3D" id="3.30.200.20">
    <property type="entry name" value="Phosphorylase Kinase, domain 1"/>
    <property type="match status" value="1"/>
</dbReference>
<dbReference type="GO" id="GO:0005524">
    <property type="term" value="F:ATP binding"/>
    <property type="evidence" value="ECO:0007669"/>
    <property type="project" value="UniProtKB-UniRule"/>
</dbReference>
<dbReference type="AlphaFoldDB" id="A0A4Z0FY44"/>
<feature type="binding site" evidence="5">
    <location>
        <position position="44"/>
    </location>
    <ligand>
        <name>ATP</name>
        <dbReference type="ChEBI" id="CHEBI:30616"/>
    </ligand>
</feature>
<dbReference type="InterPro" id="IPR008271">
    <property type="entry name" value="Ser/Thr_kinase_AS"/>
</dbReference>
<dbReference type="PROSITE" id="PS50011">
    <property type="entry name" value="PROTEIN_KINASE_DOM"/>
    <property type="match status" value="1"/>
</dbReference>
<evidence type="ECO:0000313" key="8">
    <source>
        <dbReference type="Proteomes" id="UP000297948"/>
    </source>
</evidence>
<dbReference type="EMBL" id="SRID01000496">
    <property type="protein sequence ID" value="TGA87789.1"/>
    <property type="molecule type" value="Genomic_DNA"/>
</dbReference>
<dbReference type="InterPro" id="IPR000719">
    <property type="entry name" value="Prot_kinase_dom"/>
</dbReference>
<dbReference type="CDD" id="cd14014">
    <property type="entry name" value="STKc_PknB_like"/>
    <property type="match status" value="1"/>
</dbReference>
<dbReference type="OrthoDB" id="9762169at2"/>
<dbReference type="InterPro" id="IPR011009">
    <property type="entry name" value="Kinase-like_dom_sf"/>
</dbReference>
<evidence type="ECO:0000256" key="1">
    <source>
        <dbReference type="ARBA" id="ARBA00022679"/>
    </source>
</evidence>
<keyword evidence="8" id="KW-1185">Reference proteome</keyword>
<feature type="domain" description="Protein kinase" evidence="6">
    <location>
        <begin position="16"/>
        <end position="238"/>
    </location>
</feature>
<evidence type="ECO:0000256" key="5">
    <source>
        <dbReference type="PROSITE-ProRule" id="PRU10141"/>
    </source>
</evidence>
<feature type="non-terminal residue" evidence="7">
    <location>
        <position position="238"/>
    </location>
</feature>
<gene>
    <name evidence="7" type="ORF">E4099_29850</name>
</gene>
<dbReference type="PROSITE" id="PS00107">
    <property type="entry name" value="PROTEIN_KINASE_ATP"/>
    <property type="match status" value="1"/>
</dbReference>
<keyword evidence="2 5" id="KW-0547">Nucleotide-binding</keyword>
<proteinExistence type="predicted"/>
<sequence length="238" mass="25062">MLFPLTHDDPVRIGRYRLVARLGGGGMGTVYLGRTPGGGTLAIKTVHARYAAQPDFRARFRLEIDAARVIGGRHGAQVIDADPFADLPWMATEYLIGPPLDQAVALAGPLPEPAVRALGTALCAALTQLHNSHVVHRDLKPSNILLTATGPKIIDFGIARAIGDTHLTRTGATAGTPAYMSPEQATGHEHTSAGDIFALAGVLTYAATGHPPFGTGQPADLLYRVRFTEPDLTGLPPA</sequence>
<dbReference type="PANTHER" id="PTHR43289">
    <property type="entry name" value="MITOGEN-ACTIVATED PROTEIN KINASE KINASE KINASE 20-RELATED"/>
    <property type="match status" value="1"/>
</dbReference>
<dbReference type="SUPFAM" id="SSF56112">
    <property type="entry name" value="Protein kinase-like (PK-like)"/>
    <property type="match status" value="1"/>
</dbReference>
<dbReference type="Gene3D" id="1.10.510.10">
    <property type="entry name" value="Transferase(Phosphotransferase) domain 1"/>
    <property type="match status" value="1"/>
</dbReference>
<dbReference type="Pfam" id="PF00069">
    <property type="entry name" value="Pkinase"/>
    <property type="match status" value="1"/>
</dbReference>
<reference evidence="7 8" key="1">
    <citation type="submission" date="2019-03" db="EMBL/GenBank/DDBJ databases">
        <authorList>
            <person name="Gonzalez-Pimentel J.L."/>
        </authorList>
    </citation>
    <scope>NUCLEOTIDE SEQUENCE [LARGE SCALE GENOMIC DNA]</scope>
    <source>
        <strain evidence="7 8">JCM 31289</strain>
    </source>
</reference>
<dbReference type="PROSITE" id="PS00108">
    <property type="entry name" value="PROTEIN_KINASE_ST"/>
    <property type="match status" value="1"/>
</dbReference>
<evidence type="ECO:0000256" key="3">
    <source>
        <dbReference type="ARBA" id="ARBA00022777"/>
    </source>
</evidence>
<evidence type="ECO:0000313" key="7">
    <source>
        <dbReference type="EMBL" id="TGA87789.1"/>
    </source>
</evidence>
<dbReference type="Proteomes" id="UP000297948">
    <property type="component" value="Unassembled WGS sequence"/>
</dbReference>
<keyword evidence="4 5" id="KW-0067">ATP-binding</keyword>
<keyword evidence="7" id="KW-0723">Serine/threonine-protein kinase</keyword>
<accession>A0A4Z0FY44</accession>
<evidence type="ECO:0000256" key="2">
    <source>
        <dbReference type="ARBA" id="ARBA00022741"/>
    </source>
</evidence>
<dbReference type="GO" id="GO:0004674">
    <property type="term" value="F:protein serine/threonine kinase activity"/>
    <property type="evidence" value="ECO:0007669"/>
    <property type="project" value="UniProtKB-KW"/>
</dbReference>
<dbReference type="InterPro" id="IPR017441">
    <property type="entry name" value="Protein_kinase_ATP_BS"/>
</dbReference>
<dbReference type="PANTHER" id="PTHR43289:SF34">
    <property type="entry name" value="SERINE_THREONINE-PROTEIN KINASE YBDM-RELATED"/>
    <property type="match status" value="1"/>
</dbReference>
<keyword evidence="1" id="KW-0808">Transferase</keyword>
<dbReference type="SMART" id="SM00220">
    <property type="entry name" value="S_TKc"/>
    <property type="match status" value="1"/>
</dbReference>
<evidence type="ECO:0000259" key="6">
    <source>
        <dbReference type="PROSITE" id="PS50011"/>
    </source>
</evidence>
<organism evidence="7 8">
    <name type="scientific">Streptomyces palmae</name>
    <dbReference type="NCBI Taxonomy" id="1701085"/>
    <lineage>
        <taxon>Bacteria</taxon>
        <taxon>Bacillati</taxon>
        <taxon>Actinomycetota</taxon>
        <taxon>Actinomycetes</taxon>
        <taxon>Kitasatosporales</taxon>
        <taxon>Streptomycetaceae</taxon>
        <taxon>Streptomyces</taxon>
    </lineage>
</organism>
<evidence type="ECO:0000256" key="4">
    <source>
        <dbReference type="ARBA" id="ARBA00022840"/>
    </source>
</evidence>
<keyword evidence="3 7" id="KW-0418">Kinase</keyword>
<protein>
    <submittedName>
        <fullName evidence="7">Serine/threonine protein kinase</fullName>
    </submittedName>
</protein>